<feature type="transmembrane region" description="Helical" evidence="1">
    <location>
        <begin position="39"/>
        <end position="58"/>
    </location>
</feature>
<keyword evidence="1" id="KW-0812">Transmembrane</keyword>
<accession>A0AAN6SHW7</accession>
<dbReference type="AlphaFoldDB" id="A0AAN6SHW7"/>
<comment type="caution">
    <text evidence="2">The sequence shown here is derived from an EMBL/GenBank/DDBJ whole genome shotgun (WGS) entry which is preliminary data.</text>
</comment>
<evidence type="ECO:0000256" key="1">
    <source>
        <dbReference type="SAM" id="Phobius"/>
    </source>
</evidence>
<evidence type="ECO:0000313" key="3">
    <source>
        <dbReference type="Proteomes" id="UP001303222"/>
    </source>
</evidence>
<reference evidence="2" key="1">
    <citation type="journal article" date="2023" name="Mol. Phylogenet. Evol.">
        <title>Genome-scale phylogeny and comparative genomics of the fungal order Sordariales.</title>
        <authorList>
            <person name="Hensen N."/>
            <person name="Bonometti L."/>
            <person name="Westerberg I."/>
            <person name="Brannstrom I.O."/>
            <person name="Guillou S."/>
            <person name="Cros-Aarteil S."/>
            <person name="Calhoun S."/>
            <person name="Haridas S."/>
            <person name="Kuo A."/>
            <person name="Mondo S."/>
            <person name="Pangilinan J."/>
            <person name="Riley R."/>
            <person name="LaButti K."/>
            <person name="Andreopoulos B."/>
            <person name="Lipzen A."/>
            <person name="Chen C."/>
            <person name="Yan M."/>
            <person name="Daum C."/>
            <person name="Ng V."/>
            <person name="Clum A."/>
            <person name="Steindorff A."/>
            <person name="Ohm R.A."/>
            <person name="Martin F."/>
            <person name="Silar P."/>
            <person name="Natvig D.O."/>
            <person name="Lalanne C."/>
            <person name="Gautier V."/>
            <person name="Ament-Velasquez S.L."/>
            <person name="Kruys A."/>
            <person name="Hutchinson M.I."/>
            <person name="Powell A.J."/>
            <person name="Barry K."/>
            <person name="Miller A.N."/>
            <person name="Grigoriev I.V."/>
            <person name="Debuchy R."/>
            <person name="Gladieux P."/>
            <person name="Hiltunen Thoren M."/>
            <person name="Johannesson H."/>
        </authorList>
    </citation>
    <scope>NUCLEOTIDE SEQUENCE</scope>
    <source>
        <strain evidence="2">CBS 626.80</strain>
    </source>
</reference>
<proteinExistence type="predicted"/>
<feature type="transmembrane region" description="Helical" evidence="1">
    <location>
        <begin position="7"/>
        <end position="24"/>
    </location>
</feature>
<keyword evidence="1" id="KW-0472">Membrane</keyword>
<dbReference type="Proteomes" id="UP001303222">
    <property type="component" value="Unassembled WGS sequence"/>
</dbReference>
<name>A0AAN6SHW7_9PEZI</name>
<keyword evidence="1" id="KW-1133">Transmembrane helix</keyword>
<reference evidence="2" key="2">
    <citation type="submission" date="2023-06" db="EMBL/GenBank/DDBJ databases">
        <authorList>
            <consortium name="Lawrence Berkeley National Laboratory"/>
            <person name="Mondo S.J."/>
            <person name="Hensen N."/>
            <person name="Bonometti L."/>
            <person name="Westerberg I."/>
            <person name="Brannstrom I.O."/>
            <person name="Guillou S."/>
            <person name="Cros-Aarteil S."/>
            <person name="Calhoun S."/>
            <person name="Haridas S."/>
            <person name="Kuo A."/>
            <person name="Pangilinan J."/>
            <person name="Riley R."/>
            <person name="Labutti K."/>
            <person name="Andreopoulos B."/>
            <person name="Lipzen A."/>
            <person name="Chen C."/>
            <person name="Yanf M."/>
            <person name="Daum C."/>
            <person name="Ng V."/>
            <person name="Clum A."/>
            <person name="Steindorff A."/>
            <person name="Ohm R."/>
            <person name="Martin F."/>
            <person name="Silar P."/>
            <person name="Natvig D."/>
            <person name="Lalanne C."/>
            <person name="Gautier V."/>
            <person name="Ament-Velasquez S.L."/>
            <person name="Kruys A."/>
            <person name="Hutchinson M.I."/>
            <person name="Powell A.J."/>
            <person name="Barry K."/>
            <person name="Miller A.N."/>
            <person name="Grigoriev I.V."/>
            <person name="Debuchy R."/>
            <person name="Gladieux P."/>
            <person name="Thoren M.H."/>
            <person name="Johannesson H."/>
        </authorList>
    </citation>
    <scope>NUCLEOTIDE SEQUENCE</scope>
    <source>
        <strain evidence="2">CBS 626.80</strain>
    </source>
</reference>
<evidence type="ECO:0000313" key="2">
    <source>
        <dbReference type="EMBL" id="KAK3953646.1"/>
    </source>
</evidence>
<dbReference type="EMBL" id="MU859102">
    <property type="protein sequence ID" value="KAK3953646.1"/>
    <property type="molecule type" value="Genomic_DNA"/>
</dbReference>
<gene>
    <name evidence="2" type="ORF">QBC32DRAFT_338443</name>
</gene>
<protein>
    <submittedName>
        <fullName evidence="2">Uncharacterized protein</fullName>
    </submittedName>
</protein>
<sequence length="64" mass="7747">MPSARAWCSAFFLFFIFFFCSFFLGRRGEGHFHFWFDDFIVGLSVIRYLGLFDSWVWFKCAPLR</sequence>
<keyword evidence="3" id="KW-1185">Reference proteome</keyword>
<organism evidence="2 3">
    <name type="scientific">Pseudoneurospora amorphoporcata</name>
    <dbReference type="NCBI Taxonomy" id="241081"/>
    <lineage>
        <taxon>Eukaryota</taxon>
        <taxon>Fungi</taxon>
        <taxon>Dikarya</taxon>
        <taxon>Ascomycota</taxon>
        <taxon>Pezizomycotina</taxon>
        <taxon>Sordariomycetes</taxon>
        <taxon>Sordariomycetidae</taxon>
        <taxon>Sordariales</taxon>
        <taxon>Sordariaceae</taxon>
        <taxon>Pseudoneurospora</taxon>
    </lineage>
</organism>